<dbReference type="Proteomes" id="UP000299102">
    <property type="component" value="Unassembled WGS sequence"/>
</dbReference>
<feature type="compositionally biased region" description="Polar residues" evidence="1">
    <location>
        <begin position="159"/>
        <end position="178"/>
    </location>
</feature>
<gene>
    <name evidence="3" type="ORF">EVAR_37971_1</name>
</gene>
<dbReference type="GO" id="GO:0003676">
    <property type="term" value="F:nucleic acid binding"/>
    <property type="evidence" value="ECO:0007669"/>
    <property type="project" value="InterPro"/>
</dbReference>
<evidence type="ECO:0000313" key="4">
    <source>
        <dbReference type="Proteomes" id="UP000299102"/>
    </source>
</evidence>
<comment type="caution">
    <text evidence="3">The sequence shown here is derived from an EMBL/GenBank/DDBJ whole genome shotgun (WGS) entry which is preliminary data.</text>
</comment>
<dbReference type="EMBL" id="BGZK01001455">
    <property type="protein sequence ID" value="GBP80294.1"/>
    <property type="molecule type" value="Genomic_DNA"/>
</dbReference>
<dbReference type="PANTHER" id="PTHR33939:SF1">
    <property type="entry name" value="DUF4371 DOMAIN-CONTAINING PROTEIN"/>
    <property type="match status" value="1"/>
</dbReference>
<feature type="region of interest" description="Disordered" evidence="1">
    <location>
        <begin position="152"/>
        <end position="178"/>
    </location>
</feature>
<dbReference type="Pfam" id="PF13358">
    <property type="entry name" value="DDE_3"/>
    <property type="match status" value="1"/>
</dbReference>
<evidence type="ECO:0000256" key="1">
    <source>
        <dbReference type="SAM" id="MobiDB-lite"/>
    </source>
</evidence>
<evidence type="ECO:0000259" key="2">
    <source>
        <dbReference type="Pfam" id="PF13358"/>
    </source>
</evidence>
<feature type="domain" description="Tc1-like transposase DDE" evidence="2">
    <location>
        <begin position="55"/>
        <end position="101"/>
    </location>
</feature>
<dbReference type="InterPro" id="IPR038717">
    <property type="entry name" value="Tc1-like_DDE_dom"/>
</dbReference>
<keyword evidence="4" id="KW-1185">Reference proteome</keyword>
<organism evidence="3 4">
    <name type="scientific">Eumeta variegata</name>
    <name type="common">Bagworm moth</name>
    <name type="synonym">Eumeta japonica</name>
    <dbReference type="NCBI Taxonomy" id="151549"/>
    <lineage>
        <taxon>Eukaryota</taxon>
        <taxon>Metazoa</taxon>
        <taxon>Ecdysozoa</taxon>
        <taxon>Arthropoda</taxon>
        <taxon>Hexapoda</taxon>
        <taxon>Insecta</taxon>
        <taxon>Pterygota</taxon>
        <taxon>Neoptera</taxon>
        <taxon>Endopterygota</taxon>
        <taxon>Lepidoptera</taxon>
        <taxon>Glossata</taxon>
        <taxon>Ditrysia</taxon>
        <taxon>Tineoidea</taxon>
        <taxon>Psychidae</taxon>
        <taxon>Oiketicinae</taxon>
        <taxon>Eumeta</taxon>
    </lineage>
</organism>
<proteinExistence type="predicted"/>
<evidence type="ECO:0000313" key="3">
    <source>
        <dbReference type="EMBL" id="GBP80294.1"/>
    </source>
</evidence>
<sequence>MDNASYHNTFAEKVPNSNSKKADMQEWLTYKNIEFREDMKKIELYDIILKHKDNSKNYAIDAIAKENDIDILRLPPYHPDLNPIEKIWGVLKNYVANRNIDQNYTSILNLINERLAMINVTIWDKTCQHVEETENKYWKDYDDEQEFTIYVGDSESDNDTSSFYDSDENSISSANKEH</sequence>
<protein>
    <recommendedName>
        <fullName evidence="2">Tc1-like transposase DDE domain-containing protein</fullName>
    </recommendedName>
</protein>
<dbReference type="InterPro" id="IPR036397">
    <property type="entry name" value="RNaseH_sf"/>
</dbReference>
<name>A0A4C1YZR4_EUMVA</name>
<dbReference type="AlphaFoldDB" id="A0A4C1YZR4"/>
<dbReference type="Gene3D" id="3.30.420.10">
    <property type="entry name" value="Ribonuclease H-like superfamily/Ribonuclease H"/>
    <property type="match status" value="1"/>
</dbReference>
<dbReference type="STRING" id="151549.A0A4C1YZR4"/>
<accession>A0A4C1YZR4</accession>
<reference evidence="3 4" key="1">
    <citation type="journal article" date="2019" name="Commun. Biol.">
        <title>The bagworm genome reveals a unique fibroin gene that provides high tensile strength.</title>
        <authorList>
            <person name="Kono N."/>
            <person name="Nakamura H."/>
            <person name="Ohtoshi R."/>
            <person name="Tomita M."/>
            <person name="Numata K."/>
            <person name="Arakawa K."/>
        </authorList>
    </citation>
    <scope>NUCLEOTIDE SEQUENCE [LARGE SCALE GENOMIC DNA]</scope>
</reference>
<dbReference type="PANTHER" id="PTHR33939">
    <property type="entry name" value="PROTEIN CBG22215"/>
    <property type="match status" value="1"/>
</dbReference>
<dbReference type="OrthoDB" id="2266637at2759"/>